<evidence type="ECO:0000313" key="2">
    <source>
        <dbReference type="EMBL" id="CAG9585335.1"/>
    </source>
</evidence>
<dbReference type="EMBL" id="CAKASE010000083">
    <property type="protein sequence ID" value="CAG9585335.1"/>
    <property type="molecule type" value="Genomic_DNA"/>
</dbReference>
<sequence>MKALAVEHFEWLSQVNGADEALTFARRRPNTASSMHQMLHLIKVNKQEAARRRRATGSVFCACAGRVSIWGGRGPATGGSPPLPPEVSITLA</sequence>
<comment type="caution">
    <text evidence="2">The sequence shown here is derived from an EMBL/GenBank/DDBJ whole genome shotgun (WGS) entry which is preliminary data.</text>
</comment>
<proteinExistence type="predicted"/>
<accession>A0A8J2RJV3</accession>
<gene>
    <name evidence="2" type="ORF">DCHRY22_LOCUS15776</name>
</gene>
<feature type="region of interest" description="Disordered" evidence="1">
    <location>
        <begin position="72"/>
        <end position="92"/>
    </location>
</feature>
<evidence type="ECO:0000313" key="3">
    <source>
        <dbReference type="Proteomes" id="UP000789524"/>
    </source>
</evidence>
<dbReference type="AlphaFoldDB" id="A0A8J2RJV3"/>
<evidence type="ECO:0000256" key="1">
    <source>
        <dbReference type="SAM" id="MobiDB-lite"/>
    </source>
</evidence>
<organism evidence="2 3">
    <name type="scientific">Danaus chrysippus</name>
    <name type="common">African queen</name>
    <dbReference type="NCBI Taxonomy" id="151541"/>
    <lineage>
        <taxon>Eukaryota</taxon>
        <taxon>Metazoa</taxon>
        <taxon>Ecdysozoa</taxon>
        <taxon>Arthropoda</taxon>
        <taxon>Hexapoda</taxon>
        <taxon>Insecta</taxon>
        <taxon>Pterygota</taxon>
        <taxon>Neoptera</taxon>
        <taxon>Endopterygota</taxon>
        <taxon>Lepidoptera</taxon>
        <taxon>Glossata</taxon>
        <taxon>Ditrysia</taxon>
        <taxon>Papilionoidea</taxon>
        <taxon>Nymphalidae</taxon>
        <taxon>Danainae</taxon>
        <taxon>Danaini</taxon>
        <taxon>Danaina</taxon>
        <taxon>Danaus</taxon>
        <taxon>Anosia</taxon>
    </lineage>
</organism>
<keyword evidence="3" id="KW-1185">Reference proteome</keyword>
<reference evidence="2" key="1">
    <citation type="submission" date="2021-09" db="EMBL/GenBank/DDBJ databases">
        <authorList>
            <person name="Martin H S."/>
        </authorList>
    </citation>
    <scope>NUCLEOTIDE SEQUENCE</scope>
</reference>
<name>A0A8J2RJV3_9NEOP</name>
<protein>
    <submittedName>
        <fullName evidence="2">(African queen) hypothetical protein</fullName>
    </submittedName>
</protein>
<dbReference type="Proteomes" id="UP000789524">
    <property type="component" value="Unassembled WGS sequence"/>
</dbReference>